<proteinExistence type="predicted"/>
<evidence type="ECO:0000313" key="5">
    <source>
        <dbReference type="EMBL" id="WDF67677.1"/>
    </source>
</evidence>
<evidence type="ECO:0000256" key="1">
    <source>
        <dbReference type="ARBA" id="ARBA00022722"/>
    </source>
</evidence>
<dbReference type="PANTHER" id="PTHR12302:SF3">
    <property type="entry name" value="SERINE_THREONINE-PROTEIN KINASE 31"/>
    <property type="match status" value="1"/>
</dbReference>
<keyword evidence="2" id="KW-0255">Endonuclease</keyword>
<reference evidence="5 6" key="1">
    <citation type="submission" date="2023-02" db="EMBL/GenBank/DDBJ databases">
        <title>Genome sequence of Sphingobacterium sp. KACC 22765.</title>
        <authorList>
            <person name="Kim S."/>
            <person name="Heo J."/>
            <person name="Kwon S.-W."/>
        </authorList>
    </citation>
    <scope>NUCLEOTIDE SEQUENCE [LARGE SCALE GENOMIC DNA]</scope>
    <source>
        <strain evidence="5 6">KACC 22765</strain>
    </source>
</reference>
<evidence type="ECO:0000256" key="2">
    <source>
        <dbReference type="ARBA" id="ARBA00022759"/>
    </source>
</evidence>
<evidence type="ECO:0000313" key="6">
    <source>
        <dbReference type="Proteomes" id="UP001221558"/>
    </source>
</evidence>
<accession>A0ABY7WGM9</accession>
<dbReference type="InterPro" id="IPR016071">
    <property type="entry name" value="Staphylococal_nuclease_OB-fold"/>
</dbReference>
<dbReference type="RefSeq" id="WP_274266404.1">
    <property type="nucleotide sequence ID" value="NZ_CP117880.1"/>
</dbReference>
<dbReference type="SMART" id="SM00318">
    <property type="entry name" value="SNc"/>
    <property type="match status" value="1"/>
</dbReference>
<keyword evidence="3" id="KW-0378">Hydrolase</keyword>
<dbReference type="Proteomes" id="UP001221558">
    <property type="component" value="Chromosome"/>
</dbReference>
<dbReference type="SUPFAM" id="SSF50199">
    <property type="entry name" value="Staphylococcal nuclease"/>
    <property type="match status" value="1"/>
</dbReference>
<dbReference type="InterPro" id="IPR035437">
    <property type="entry name" value="SNase_OB-fold_sf"/>
</dbReference>
<dbReference type="PANTHER" id="PTHR12302">
    <property type="entry name" value="EBNA2 BINDING PROTEIN P100"/>
    <property type="match status" value="1"/>
</dbReference>
<sequence length="161" mass="18801">MQAEKQAAAIQLENGLLNANHYKVYKVVDGDTFWVKNRKQQQIKVRLIGIDAPETRNAFYKKKHPLGDFCKDYLTKLLADQTVRLAFDVDSLDRYGRTLAYAYLDDGLFINEEMIRKGYAIVMTVSPNVQFAEQFHRSQVKAREEKLGLWQRYSTEDELKF</sequence>
<gene>
    <name evidence="5" type="ORF">PQ465_15355</name>
</gene>
<evidence type="ECO:0000259" key="4">
    <source>
        <dbReference type="PROSITE" id="PS50830"/>
    </source>
</evidence>
<evidence type="ECO:0000256" key="3">
    <source>
        <dbReference type="ARBA" id="ARBA00022801"/>
    </source>
</evidence>
<keyword evidence="1" id="KW-0540">Nuclease</keyword>
<feature type="domain" description="TNase-like" evidence="4">
    <location>
        <begin position="18"/>
        <end position="152"/>
    </location>
</feature>
<organism evidence="5 6">
    <name type="scientific">Sphingobacterium oryzagri</name>
    <dbReference type="NCBI Taxonomy" id="3025669"/>
    <lineage>
        <taxon>Bacteria</taxon>
        <taxon>Pseudomonadati</taxon>
        <taxon>Bacteroidota</taxon>
        <taxon>Sphingobacteriia</taxon>
        <taxon>Sphingobacteriales</taxon>
        <taxon>Sphingobacteriaceae</taxon>
        <taxon>Sphingobacterium</taxon>
    </lineage>
</organism>
<dbReference type="PROSITE" id="PS50830">
    <property type="entry name" value="TNASE_3"/>
    <property type="match status" value="1"/>
</dbReference>
<dbReference type="Pfam" id="PF00565">
    <property type="entry name" value="SNase"/>
    <property type="match status" value="1"/>
</dbReference>
<dbReference type="Gene3D" id="2.40.50.90">
    <property type="match status" value="1"/>
</dbReference>
<dbReference type="EMBL" id="CP117880">
    <property type="protein sequence ID" value="WDF67677.1"/>
    <property type="molecule type" value="Genomic_DNA"/>
</dbReference>
<protein>
    <submittedName>
        <fullName evidence="5">Thermonuclease family protein</fullName>
    </submittedName>
</protein>
<name>A0ABY7WGM9_9SPHI</name>
<keyword evidence="6" id="KW-1185">Reference proteome</keyword>